<dbReference type="AlphaFoldDB" id="A0AAE3VCE0"/>
<reference evidence="2" key="1">
    <citation type="submission" date="2023-07" db="EMBL/GenBank/DDBJ databases">
        <title>Genomic Encyclopedia of Type Strains, Phase IV (KMG-IV): sequencing the most valuable type-strain genomes for metagenomic binning, comparative biology and taxonomic classification.</title>
        <authorList>
            <person name="Goeker M."/>
        </authorList>
    </citation>
    <scope>NUCLEOTIDE SEQUENCE</scope>
    <source>
        <strain evidence="2">DSM 24202</strain>
    </source>
</reference>
<dbReference type="PANTHER" id="PTHR42924:SF3">
    <property type="entry name" value="POLYMERASE_HISTIDINOL PHOSPHATASE N-TERMINAL DOMAIN-CONTAINING PROTEIN"/>
    <property type="match status" value="1"/>
</dbReference>
<comment type="caution">
    <text evidence="2">The sequence shown here is derived from an EMBL/GenBank/DDBJ whole genome shotgun (WGS) entry which is preliminary data.</text>
</comment>
<protein>
    <recommendedName>
        <fullName evidence="1">Polymerase/histidinol phosphatase N-terminal domain-containing protein</fullName>
    </recommendedName>
</protein>
<organism evidence="2 3">
    <name type="scientific">Oligosphaera ethanolica</name>
    <dbReference type="NCBI Taxonomy" id="760260"/>
    <lineage>
        <taxon>Bacteria</taxon>
        <taxon>Pseudomonadati</taxon>
        <taxon>Lentisphaerota</taxon>
        <taxon>Oligosphaeria</taxon>
        <taxon>Oligosphaerales</taxon>
        <taxon>Oligosphaeraceae</taxon>
        <taxon>Oligosphaera</taxon>
    </lineage>
</organism>
<dbReference type="RefSeq" id="WP_307259068.1">
    <property type="nucleotide sequence ID" value="NZ_JAUSVL010000001.1"/>
</dbReference>
<evidence type="ECO:0000313" key="3">
    <source>
        <dbReference type="Proteomes" id="UP001238163"/>
    </source>
</evidence>
<dbReference type="Gene3D" id="3.20.20.140">
    <property type="entry name" value="Metal-dependent hydrolases"/>
    <property type="match status" value="1"/>
</dbReference>
<keyword evidence="3" id="KW-1185">Reference proteome</keyword>
<dbReference type="GO" id="GO:0035312">
    <property type="term" value="F:5'-3' DNA exonuclease activity"/>
    <property type="evidence" value="ECO:0007669"/>
    <property type="project" value="TreeGrafter"/>
</dbReference>
<feature type="domain" description="Polymerase/histidinol phosphatase N-terminal" evidence="1">
    <location>
        <begin position="14"/>
        <end position="75"/>
    </location>
</feature>
<dbReference type="EMBL" id="JAUSVL010000001">
    <property type="protein sequence ID" value="MDQ0287909.1"/>
    <property type="molecule type" value="Genomic_DNA"/>
</dbReference>
<dbReference type="InterPro" id="IPR016195">
    <property type="entry name" value="Pol/histidinol_Pase-like"/>
</dbReference>
<dbReference type="SUPFAM" id="SSF89550">
    <property type="entry name" value="PHP domain-like"/>
    <property type="match status" value="1"/>
</dbReference>
<name>A0AAE3VCE0_9BACT</name>
<dbReference type="PANTHER" id="PTHR42924">
    <property type="entry name" value="EXONUCLEASE"/>
    <property type="match status" value="1"/>
</dbReference>
<dbReference type="GO" id="GO:0004534">
    <property type="term" value="F:5'-3' RNA exonuclease activity"/>
    <property type="evidence" value="ECO:0007669"/>
    <property type="project" value="TreeGrafter"/>
</dbReference>
<proteinExistence type="predicted"/>
<dbReference type="NCBIfam" id="NF038032">
    <property type="entry name" value="CehA_McbA_metalo"/>
    <property type="match status" value="1"/>
</dbReference>
<sequence length="302" mass="32964">MLDLYGRVLPTFKGAFHTHTTLSDGIFAPAEVVRLYREAGYDILALTDHRKTNRVSELDSMGLTLISGMEMHPAGPRGIPWHIVALNVPESFEYPEGLAAQDMIDLVNKLGGACVCAHPHWCGFTSAEVMTLKGFIGLEVFNTATRYIGKEYNMQLWDEMLDAGVMLPALAVDDMHRPRDLFRGWTVVAAPDASPAAVMTALRQGDFYATQGPEFHFLHFADGVFSAEFSPCTEVIGLTNFSGGYCVQVPDADGPGSGANDCGAFTATLQAKRPGTWFRLQIRDSQGRYAWSNPIAVPVVNA</sequence>
<evidence type="ECO:0000313" key="2">
    <source>
        <dbReference type="EMBL" id="MDQ0287909.1"/>
    </source>
</evidence>
<dbReference type="SMART" id="SM00481">
    <property type="entry name" value="POLIIIAc"/>
    <property type="match status" value="1"/>
</dbReference>
<dbReference type="InterPro" id="IPR052018">
    <property type="entry name" value="PHP_domain"/>
</dbReference>
<evidence type="ECO:0000259" key="1">
    <source>
        <dbReference type="SMART" id="SM00481"/>
    </source>
</evidence>
<gene>
    <name evidence="2" type="ORF">J3R75_000016</name>
</gene>
<accession>A0AAE3VCE0</accession>
<dbReference type="InterPro" id="IPR003141">
    <property type="entry name" value="Pol/His_phosphatase_N"/>
</dbReference>
<dbReference type="Proteomes" id="UP001238163">
    <property type="component" value="Unassembled WGS sequence"/>
</dbReference>